<reference evidence="18 19" key="1">
    <citation type="submission" date="2018-11" db="EMBL/GenBank/DDBJ databases">
        <title>Paraburkholderia sp. DHOA04, isolated from soil.</title>
        <authorList>
            <person name="Gao Z.-H."/>
            <person name="Qiu L.-H."/>
            <person name="Fu J.-C."/>
        </authorList>
    </citation>
    <scope>NUCLEOTIDE SEQUENCE [LARGE SCALE GENOMIC DNA]</scope>
    <source>
        <strain evidence="18 19">DHOA04</strain>
    </source>
</reference>
<keyword evidence="10 17" id="KW-0862">Zinc</keyword>
<proteinExistence type="inferred from homology"/>
<dbReference type="OrthoDB" id="9781367at2"/>
<name>A0A3N6NF12_9BURK</name>
<evidence type="ECO:0000256" key="8">
    <source>
        <dbReference type="ARBA" id="ARBA00022723"/>
    </source>
</evidence>
<keyword evidence="11 17" id="KW-0460">Magnesium</keyword>
<dbReference type="PANTHER" id="PTHR42891">
    <property type="entry name" value="D-GLYCERO-BETA-D-MANNO-HEPTOSE-1,7-BISPHOSPHATE 7-PHOSPHATASE"/>
    <property type="match status" value="1"/>
</dbReference>
<comment type="similarity">
    <text evidence="13 14">Belongs to the gmhB family.</text>
</comment>
<evidence type="ECO:0000256" key="6">
    <source>
        <dbReference type="ARBA" id="ARBA00011245"/>
    </source>
</evidence>
<dbReference type="GO" id="GO:0034200">
    <property type="term" value="F:D-glycero-beta-D-manno-heptose 1,7-bisphosphate 7-phosphatase activity"/>
    <property type="evidence" value="ECO:0007669"/>
    <property type="project" value="UniProtKB-EC"/>
</dbReference>
<evidence type="ECO:0000256" key="3">
    <source>
        <dbReference type="ARBA" id="ARBA00001947"/>
    </source>
</evidence>
<gene>
    <name evidence="18" type="ORF">D1Y85_02660</name>
</gene>
<keyword evidence="8 17" id="KW-0479">Metal-binding</keyword>
<evidence type="ECO:0000313" key="18">
    <source>
        <dbReference type="EMBL" id="RQH10051.1"/>
    </source>
</evidence>
<feature type="binding site" evidence="17">
    <location>
        <position position="13"/>
    </location>
    <ligand>
        <name>Mg(2+)</name>
        <dbReference type="ChEBI" id="CHEBI:18420"/>
    </ligand>
</feature>
<feature type="active site" description="Proton donor" evidence="15">
    <location>
        <position position="15"/>
    </location>
</feature>
<dbReference type="InterPro" id="IPR006549">
    <property type="entry name" value="HAD-SF_hydro_IIIA"/>
</dbReference>
<feature type="binding site" evidence="17">
    <location>
        <position position="103"/>
    </location>
    <ligand>
        <name>Zn(2+)</name>
        <dbReference type="ChEBI" id="CHEBI:29105"/>
    </ligand>
</feature>
<dbReference type="NCBIfam" id="TIGR01662">
    <property type="entry name" value="HAD-SF-IIIA"/>
    <property type="match status" value="1"/>
</dbReference>
<dbReference type="FunFam" id="3.40.50.1000:FF:000168">
    <property type="entry name" value="D,D-heptose 1,7-bisphosphate phosphatase"/>
    <property type="match status" value="1"/>
</dbReference>
<dbReference type="Proteomes" id="UP000272778">
    <property type="component" value="Unassembled WGS sequence"/>
</dbReference>
<dbReference type="InterPro" id="IPR036412">
    <property type="entry name" value="HAD-like_sf"/>
</dbReference>
<dbReference type="Gene3D" id="3.40.50.1000">
    <property type="entry name" value="HAD superfamily/HAD-like"/>
    <property type="match status" value="1"/>
</dbReference>
<evidence type="ECO:0000256" key="5">
    <source>
        <dbReference type="ARBA" id="ARBA00004708"/>
    </source>
</evidence>
<organism evidence="18 19">
    <name type="scientific">Paraburkholderia dinghuensis</name>
    <dbReference type="NCBI Taxonomy" id="2305225"/>
    <lineage>
        <taxon>Bacteria</taxon>
        <taxon>Pseudomonadati</taxon>
        <taxon>Pseudomonadota</taxon>
        <taxon>Betaproteobacteria</taxon>
        <taxon>Burkholderiales</taxon>
        <taxon>Burkholderiaceae</taxon>
        <taxon>Paraburkholderia</taxon>
    </lineage>
</organism>
<evidence type="ECO:0000256" key="9">
    <source>
        <dbReference type="ARBA" id="ARBA00022801"/>
    </source>
</evidence>
<evidence type="ECO:0000256" key="10">
    <source>
        <dbReference type="ARBA" id="ARBA00022833"/>
    </source>
</evidence>
<dbReference type="AlphaFoldDB" id="A0A3N6NF12"/>
<dbReference type="CDD" id="cd07503">
    <property type="entry name" value="HAD_HisB-N"/>
    <property type="match status" value="1"/>
</dbReference>
<feature type="binding site" evidence="17">
    <location>
        <position position="132"/>
    </location>
    <ligand>
        <name>Mg(2+)</name>
        <dbReference type="ChEBI" id="CHEBI:18420"/>
    </ligand>
</feature>
<evidence type="ECO:0000313" key="19">
    <source>
        <dbReference type="Proteomes" id="UP000272778"/>
    </source>
</evidence>
<accession>A0A3N6NF12</accession>
<evidence type="ECO:0000256" key="7">
    <source>
        <dbReference type="ARBA" id="ARBA00022490"/>
    </source>
</evidence>
<evidence type="ECO:0000256" key="17">
    <source>
        <dbReference type="PIRSR" id="PIRSR004682-4"/>
    </source>
</evidence>
<dbReference type="InterPro" id="IPR004446">
    <property type="entry name" value="Heptose_bisP_phosphatase"/>
</dbReference>
<keyword evidence="12 14" id="KW-0119">Carbohydrate metabolism</keyword>
<comment type="subunit">
    <text evidence="6">Monomer.</text>
</comment>
<dbReference type="GO" id="GO:0005737">
    <property type="term" value="C:cytoplasm"/>
    <property type="evidence" value="ECO:0007669"/>
    <property type="project" value="UniProtKB-SubCell"/>
</dbReference>
<comment type="catalytic activity">
    <reaction evidence="1">
        <text>D-glycero-beta-D-manno-heptose 1,7-bisphosphate + H2O = D-glycero-beta-D-manno-heptose 1-phosphate + phosphate</text>
        <dbReference type="Rhea" id="RHEA:28518"/>
        <dbReference type="ChEBI" id="CHEBI:15377"/>
        <dbReference type="ChEBI" id="CHEBI:43474"/>
        <dbReference type="ChEBI" id="CHEBI:60208"/>
        <dbReference type="ChEBI" id="CHEBI:61593"/>
        <dbReference type="EC" id="3.1.3.82"/>
    </reaction>
</comment>
<dbReference type="InterPro" id="IPR023214">
    <property type="entry name" value="HAD_sf"/>
</dbReference>
<feature type="site" description="Contributes to substrate recognition" evidence="16">
    <location>
        <position position="106"/>
    </location>
</feature>
<evidence type="ECO:0000256" key="4">
    <source>
        <dbReference type="ARBA" id="ARBA00004496"/>
    </source>
</evidence>
<feature type="site" description="Stabilizes the phosphoryl group" evidence="16">
    <location>
        <position position="56"/>
    </location>
</feature>
<feature type="binding site" evidence="17">
    <location>
        <position position="95"/>
    </location>
    <ligand>
        <name>Zn(2+)</name>
        <dbReference type="ChEBI" id="CHEBI:29105"/>
    </ligand>
</feature>
<dbReference type="EMBL" id="RQIS01000001">
    <property type="protein sequence ID" value="RQH10051.1"/>
    <property type="molecule type" value="Genomic_DNA"/>
</dbReference>
<evidence type="ECO:0000256" key="1">
    <source>
        <dbReference type="ARBA" id="ARBA00001226"/>
    </source>
</evidence>
<keyword evidence="9 14" id="KW-0378">Hydrolase</keyword>
<dbReference type="NCBIfam" id="TIGR01656">
    <property type="entry name" value="Histidinol-ppas"/>
    <property type="match status" value="1"/>
</dbReference>
<dbReference type="PIRSF" id="PIRSF004682">
    <property type="entry name" value="GmhB"/>
    <property type="match status" value="1"/>
</dbReference>
<protein>
    <recommendedName>
        <fullName evidence="14">D,D-heptose 1,7-bisphosphate phosphatase</fullName>
        <ecNumber evidence="14">3.1.3.-</ecNumber>
    </recommendedName>
</protein>
<dbReference type="RefSeq" id="WP_124149448.1">
    <property type="nucleotide sequence ID" value="NZ_RQIS01000001.1"/>
</dbReference>
<evidence type="ECO:0000256" key="14">
    <source>
        <dbReference type="PIRNR" id="PIRNR004682"/>
    </source>
</evidence>
<dbReference type="EC" id="3.1.3.-" evidence="14"/>
<dbReference type="SUPFAM" id="SSF56784">
    <property type="entry name" value="HAD-like"/>
    <property type="match status" value="1"/>
</dbReference>
<dbReference type="InterPro" id="IPR006543">
    <property type="entry name" value="Histidinol-phos"/>
</dbReference>
<comment type="subcellular location">
    <subcellularLocation>
        <location evidence="4 14">Cytoplasm</location>
    </subcellularLocation>
</comment>
<feature type="binding site" evidence="17">
    <location>
        <position position="97"/>
    </location>
    <ligand>
        <name>Zn(2+)</name>
        <dbReference type="ChEBI" id="CHEBI:29105"/>
    </ligand>
</feature>
<keyword evidence="7 14" id="KW-0963">Cytoplasm</keyword>
<comment type="cofactor">
    <cofactor evidence="3 17">
        <name>Zn(2+)</name>
        <dbReference type="ChEBI" id="CHEBI:29105"/>
    </cofactor>
</comment>
<evidence type="ECO:0000256" key="11">
    <source>
        <dbReference type="ARBA" id="ARBA00022842"/>
    </source>
</evidence>
<dbReference type="GO" id="GO:0046872">
    <property type="term" value="F:metal ion binding"/>
    <property type="evidence" value="ECO:0007669"/>
    <property type="project" value="UniProtKB-KW"/>
</dbReference>
<dbReference type="Pfam" id="PF13242">
    <property type="entry name" value="Hydrolase_like"/>
    <property type="match status" value="1"/>
</dbReference>
<dbReference type="NCBIfam" id="NF006506">
    <property type="entry name" value="PRK08942.1"/>
    <property type="match status" value="1"/>
</dbReference>
<feature type="binding site" evidence="17">
    <location>
        <position position="15"/>
    </location>
    <ligand>
        <name>Mg(2+)</name>
        <dbReference type="ChEBI" id="CHEBI:18420"/>
    </ligand>
</feature>
<evidence type="ECO:0000256" key="13">
    <source>
        <dbReference type="ARBA" id="ARBA00061616"/>
    </source>
</evidence>
<evidence type="ECO:0000256" key="12">
    <source>
        <dbReference type="ARBA" id="ARBA00023277"/>
    </source>
</evidence>
<comment type="cofactor">
    <cofactor evidence="2 17">
        <name>Mg(2+)</name>
        <dbReference type="ChEBI" id="CHEBI:18420"/>
    </cofactor>
</comment>
<evidence type="ECO:0000256" key="15">
    <source>
        <dbReference type="PIRSR" id="PIRSR004682-1"/>
    </source>
</evidence>
<dbReference type="PANTHER" id="PTHR42891:SF1">
    <property type="entry name" value="D-GLYCERO-BETA-D-MANNO-HEPTOSE-1,7-BISPHOSPHATE 7-PHOSPHATASE"/>
    <property type="match status" value="1"/>
</dbReference>
<evidence type="ECO:0000256" key="16">
    <source>
        <dbReference type="PIRSR" id="PIRSR004682-3"/>
    </source>
</evidence>
<comment type="caution">
    <text evidence="18">The sequence shown here is derived from an EMBL/GenBank/DDBJ whole genome shotgun (WGS) entry which is preliminary data.</text>
</comment>
<comment type="pathway">
    <text evidence="5">Nucleotide-sugar biosynthesis; ADP-L-glycero-beta-D-manno-heptose biosynthesis; ADP-L-glycero-beta-D-manno-heptose from D-glycero-beta-D-manno-heptose 7-phosphate: step 2/4.</text>
</comment>
<dbReference type="GO" id="GO:0005975">
    <property type="term" value="P:carbohydrate metabolic process"/>
    <property type="evidence" value="ECO:0007669"/>
    <property type="project" value="InterPro"/>
</dbReference>
<keyword evidence="19" id="KW-1185">Reference proteome</keyword>
<evidence type="ECO:0000256" key="2">
    <source>
        <dbReference type="ARBA" id="ARBA00001946"/>
    </source>
</evidence>
<feature type="binding site" evidence="17">
    <location>
        <position position="105"/>
    </location>
    <ligand>
        <name>Zn(2+)</name>
        <dbReference type="ChEBI" id="CHEBI:29105"/>
    </ligand>
</feature>
<feature type="active site" description="Proton donor" evidence="15">
    <location>
        <position position="13"/>
    </location>
</feature>
<feature type="site" description="Stabilizes the phosphoryl group" evidence="16">
    <location>
        <position position="107"/>
    </location>
</feature>
<sequence length="187" mass="19901">MPTSSSRKLVILDRDGVINLDSDAFIKSPGEWVAIPGSLEAIARLNQAGYRIAVASNQSGIGRGLFDTAALNAMHAKMHKQLAAVGGRIDAVFFCPHTALDQCDCRKPKPGMLKMIAERFEVDPSVTPVVGDALRDLQAGAALGFPTHLVRTGKGEKTLAAGDLPEGTQIHNDLRAFALDLLAKESD</sequence>